<accession>A0AAX4KW67</accession>
<dbReference type="Proteomes" id="UP001358614">
    <property type="component" value="Chromosome 3"/>
</dbReference>
<keyword evidence="2" id="KW-1185">Reference proteome</keyword>
<evidence type="ECO:0000313" key="2">
    <source>
        <dbReference type="Proteomes" id="UP001358614"/>
    </source>
</evidence>
<name>A0AAX4KW67_9TREE</name>
<dbReference type="KEGG" id="ker:91107285"/>
<dbReference type="EMBL" id="CP144091">
    <property type="protein sequence ID" value="WWD10349.1"/>
    <property type="molecule type" value="Genomic_DNA"/>
</dbReference>
<protein>
    <recommendedName>
        <fullName evidence="3">Arrestin-like N-terminal domain-containing protein</fullName>
    </recommendedName>
</protein>
<reference evidence="1 2" key="1">
    <citation type="submission" date="2024-01" db="EMBL/GenBank/DDBJ databases">
        <title>Comparative genomics of Cryptococcus and Kwoniella reveals pathogenesis evolution and contrasting modes of karyotype evolution via chromosome fusion or intercentromeric recombination.</title>
        <authorList>
            <person name="Coelho M.A."/>
            <person name="David-Palma M."/>
            <person name="Shea T."/>
            <person name="Bowers K."/>
            <person name="McGinley-Smith S."/>
            <person name="Mohammad A.W."/>
            <person name="Gnirke A."/>
            <person name="Yurkov A.M."/>
            <person name="Nowrousian M."/>
            <person name="Sun S."/>
            <person name="Cuomo C.A."/>
            <person name="Heitman J."/>
        </authorList>
    </citation>
    <scope>NUCLEOTIDE SEQUENCE [LARGE SCALE GENOMIC DNA]</scope>
    <source>
        <strain evidence="1 2">PYCC6329</strain>
    </source>
</reference>
<sequence>MLQLRAHLYQSPIYLPCATSTQDEITLSGCVHLLTPSGVRIPGLEVLLISAVQRRSEVGGKWSHCEVKGYFKTTVLDGDHWIDSGKTEFEFRLAIKRQIPYTRSTHFDRVVHTLHAIVPNHPPAYHKCSSKLPNGTILPRLRWKQQKIIHHPISRVPILAMSAENVHVYGPKSYLDQVSTSSWSERSRISSIGVDVSLRSEEQHATLGSPYTIYLTLRNLPPNLTLHGWDILLYQLTQPVKPNEPNVVFKDVYTIGQRNQSFTIYRLPGRPRPSNEEYLWRGSAALTVGGDSPTSSPDSTFATTLPTRLPSPAIGGLPSCPDGTEYASVQHLLSFMLHYSIIGEGMNGDQLGGPLTEAEGAVRSWIYERPIHILSDLHGLAEAPSPVYSTSSLNNLDDALPGDFSHMAQSMKIPHMVSINKSRSGFMRPAGVDIEKLKVKIQEHWVQTAGLCACFVEPGHQAFKASLEDELNARSRAVKMVTQDL</sequence>
<evidence type="ECO:0000313" key="1">
    <source>
        <dbReference type="EMBL" id="WWD10349.1"/>
    </source>
</evidence>
<dbReference type="RefSeq" id="XP_066088316.1">
    <property type="nucleotide sequence ID" value="XM_066232219.1"/>
</dbReference>
<proteinExistence type="predicted"/>
<evidence type="ECO:0008006" key="3">
    <source>
        <dbReference type="Google" id="ProtNLM"/>
    </source>
</evidence>
<dbReference type="GeneID" id="91107285"/>
<gene>
    <name evidence="1" type="ORF">V865_008484</name>
</gene>
<dbReference type="AlphaFoldDB" id="A0AAX4KW67"/>
<organism evidence="1 2">
    <name type="scientific">Kwoniella europaea PYCC6329</name>
    <dbReference type="NCBI Taxonomy" id="1423913"/>
    <lineage>
        <taxon>Eukaryota</taxon>
        <taxon>Fungi</taxon>
        <taxon>Dikarya</taxon>
        <taxon>Basidiomycota</taxon>
        <taxon>Agaricomycotina</taxon>
        <taxon>Tremellomycetes</taxon>
        <taxon>Tremellales</taxon>
        <taxon>Cryptococcaceae</taxon>
        <taxon>Kwoniella</taxon>
    </lineage>
</organism>